<protein>
    <submittedName>
        <fullName evidence="6">Response regulator transcription factor</fullName>
    </submittedName>
</protein>
<evidence type="ECO:0000256" key="2">
    <source>
        <dbReference type="ARBA" id="ARBA00023125"/>
    </source>
</evidence>
<dbReference type="GO" id="GO:0003677">
    <property type="term" value="F:DNA binding"/>
    <property type="evidence" value="ECO:0007669"/>
    <property type="project" value="UniProtKB-KW"/>
</dbReference>
<feature type="modified residue" description="4-aspartylphosphate" evidence="3">
    <location>
        <position position="59"/>
    </location>
</feature>
<reference evidence="6" key="2">
    <citation type="journal article" date="2022" name="Microbiol. Resour. Announc.">
        <title>Metagenome Sequencing to Explore Phylogenomics of Terrestrial Cyanobacteria.</title>
        <authorList>
            <person name="Ward R.D."/>
            <person name="Stajich J.E."/>
            <person name="Johansen J.R."/>
            <person name="Huntemann M."/>
            <person name="Clum A."/>
            <person name="Foster B."/>
            <person name="Foster B."/>
            <person name="Roux S."/>
            <person name="Palaniappan K."/>
            <person name="Varghese N."/>
            <person name="Mukherjee S."/>
            <person name="Reddy T.B.K."/>
            <person name="Daum C."/>
            <person name="Copeland A."/>
            <person name="Chen I.A."/>
            <person name="Ivanova N.N."/>
            <person name="Kyrpides N.C."/>
            <person name="Shapiro N."/>
            <person name="Eloe-Fadrosh E.A."/>
            <person name="Pietrasiak N."/>
        </authorList>
    </citation>
    <scope>NUCLEOTIDE SEQUENCE</scope>
    <source>
        <strain evidence="6">JT2-VF2</strain>
    </source>
</reference>
<dbReference type="GO" id="GO:0006355">
    <property type="term" value="P:regulation of DNA-templated transcription"/>
    <property type="evidence" value="ECO:0007669"/>
    <property type="project" value="InterPro"/>
</dbReference>
<dbReference type="PROSITE" id="PS50043">
    <property type="entry name" value="HTH_LUXR_2"/>
    <property type="match status" value="1"/>
</dbReference>
<accession>A0A951Q7I7</accession>
<evidence type="ECO:0000256" key="1">
    <source>
        <dbReference type="ARBA" id="ARBA00022553"/>
    </source>
</evidence>
<dbReference type="SMART" id="SM00448">
    <property type="entry name" value="REC"/>
    <property type="match status" value="1"/>
</dbReference>
<dbReference type="Gene3D" id="3.40.50.2300">
    <property type="match status" value="1"/>
</dbReference>
<dbReference type="SUPFAM" id="SSF46894">
    <property type="entry name" value="C-terminal effector domain of the bipartite response regulators"/>
    <property type="match status" value="1"/>
</dbReference>
<dbReference type="PRINTS" id="PR00038">
    <property type="entry name" value="HTHLUXR"/>
</dbReference>
<dbReference type="Pfam" id="PF00072">
    <property type="entry name" value="Response_reg"/>
    <property type="match status" value="1"/>
</dbReference>
<dbReference type="Proteomes" id="UP000715781">
    <property type="component" value="Unassembled WGS sequence"/>
</dbReference>
<dbReference type="SUPFAM" id="SSF52172">
    <property type="entry name" value="CheY-like"/>
    <property type="match status" value="1"/>
</dbReference>
<dbReference type="GO" id="GO:0000160">
    <property type="term" value="P:phosphorelay signal transduction system"/>
    <property type="evidence" value="ECO:0007669"/>
    <property type="project" value="InterPro"/>
</dbReference>
<dbReference type="CDD" id="cd06170">
    <property type="entry name" value="LuxR_C_like"/>
    <property type="match status" value="1"/>
</dbReference>
<feature type="domain" description="HTH luxR-type" evidence="4">
    <location>
        <begin position="140"/>
        <end position="205"/>
    </location>
</feature>
<dbReference type="InterPro" id="IPR001789">
    <property type="entry name" value="Sig_transdc_resp-reg_receiver"/>
</dbReference>
<evidence type="ECO:0000256" key="3">
    <source>
        <dbReference type="PROSITE-ProRule" id="PRU00169"/>
    </source>
</evidence>
<dbReference type="PANTHER" id="PTHR43214:SF43">
    <property type="entry name" value="TWO-COMPONENT RESPONSE REGULATOR"/>
    <property type="match status" value="1"/>
</dbReference>
<dbReference type="PANTHER" id="PTHR43214">
    <property type="entry name" value="TWO-COMPONENT RESPONSE REGULATOR"/>
    <property type="match status" value="1"/>
</dbReference>
<proteinExistence type="predicted"/>
<dbReference type="AlphaFoldDB" id="A0A951Q7I7"/>
<evidence type="ECO:0000313" key="7">
    <source>
        <dbReference type="Proteomes" id="UP000715781"/>
    </source>
</evidence>
<evidence type="ECO:0000259" key="5">
    <source>
        <dbReference type="PROSITE" id="PS50110"/>
    </source>
</evidence>
<reference evidence="6" key="1">
    <citation type="submission" date="2021-05" db="EMBL/GenBank/DDBJ databases">
        <authorList>
            <person name="Pietrasiak N."/>
            <person name="Ward R."/>
            <person name="Stajich J.E."/>
            <person name="Kurbessoian T."/>
        </authorList>
    </citation>
    <scope>NUCLEOTIDE SEQUENCE</scope>
    <source>
        <strain evidence="6">JT2-VF2</strain>
    </source>
</reference>
<gene>
    <name evidence="6" type="ORF">KME32_34420</name>
</gene>
<dbReference type="Pfam" id="PF00196">
    <property type="entry name" value="GerE"/>
    <property type="match status" value="1"/>
</dbReference>
<dbReference type="InterPro" id="IPR011006">
    <property type="entry name" value="CheY-like_superfamily"/>
</dbReference>
<name>A0A951Q7I7_9NOST</name>
<sequence length="209" mass="22909">MSQLNTIRVLVVDDHPVVRQGLVAMLEEAPDILVIGQAGNGQEALAIFRQKQPDATLMDLRMPQMDGVAAITAICTEFPAARIIVLTTYEGDEDIYQGLRAGAKGYLLKDAEPEELLSAIRAVHKGQKHIPPRVGAKLLERMASPELSDRELEVLQLITTGKSTQAISKALYITERTVNFHVNHILSKLGVEDRTQAVIVALRRGIVSL</sequence>
<dbReference type="InterPro" id="IPR039420">
    <property type="entry name" value="WalR-like"/>
</dbReference>
<evidence type="ECO:0000313" key="6">
    <source>
        <dbReference type="EMBL" id="MBW4566082.1"/>
    </source>
</evidence>
<dbReference type="CDD" id="cd17535">
    <property type="entry name" value="REC_NarL-like"/>
    <property type="match status" value="1"/>
</dbReference>
<dbReference type="InterPro" id="IPR016032">
    <property type="entry name" value="Sig_transdc_resp-reg_C-effctor"/>
</dbReference>
<dbReference type="PROSITE" id="PS00622">
    <property type="entry name" value="HTH_LUXR_1"/>
    <property type="match status" value="1"/>
</dbReference>
<dbReference type="SMART" id="SM00421">
    <property type="entry name" value="HTH_LUXR"/>
    <property type="match status" value="1"/>
</dbReference>
<organism evidence="6 7">
    <name type="scientific">Mojavia pulchra JT2-VF2</name>
    <dbReference type="NCBI Taxonomy" id="287848"/>
    <lineage>
        <taxon>Bacteria</taxon>
        <taxon>Bacillati</taxon>
        <taxon>Cyanobacteriota</taxon>
        <taxon>Cyanophyceae</taxon>
        <taxon>Nostocales</taxon>
        <taxon>Nostocaceae</taxon>
    </lineage>
</organism>
<feature type="domain" description="Response regulatory" evidence="5">
    <location>
        <begin position="8"/>
        <end position="124"/>
    </location>
</feature>
<dbReference type="PROSITE" id="PS50110">
    <property type="entry name" value="RESPONSE_REGULATORY"/>
    <property type="match status" value="1"/>
</dbReference>
<dbReference type="EMBL" id="JAHHHN010000059">
    <property type="protein sequence ID" value="MBW4566082.1"/>
    <property type="molecule type" value="Genomic_DNA"/>
</dbReference>
<dbReference type="InterPro" id="IPR058245">
    <property type="entry name" value="NreC/VraR/RcsB-like_REC"/>
</dbReference>
<comment type="caution">
    <text evidence="6">The sequence shown here is derived from an EMBL/GenBank/DDBJ whole genome shotgun (WGS) entry which is preliminary data.</text>
</comment>
<dbReference type="InterPro" id="IPR000792">
    <property type="entry name" value="Tscrpt_reg_LuxR_C"/>
</dbReference>
<keyword evidence="2" id="KW-0238">DNA-binding</keyword>
<evidence type="ECO:0000259" key="4">
    <source>
        <dbReference type="PROSITE" id="PS50043"/>
    </source>
</evidence>
<keyword evidence="1 3" id="KW-0597">Phosphoprotein</keyword>